<dbReference type="EMBL" id="CAJNRF010008796">
    <property type="protein sequence ID" value="CAF2104918.1"/>
    <property type="molecule type" value="Genomic_DNA"/>
</dbReference>
<evidence type="ECO:0000256" key="4">
    <source>
        <dbReference type="ARBA" id="ARBA00022801"/>
    </source>
</evidence>
<dbReference type="Proteomes" id="UP000663866">
    <property type="component" value="Unassembled WGS sequence"/>
</dbReference>
<accession>A0A816U789</accession>
<dbReference type="EMBL" id="CAJOBF010000828">
    <property type="protein sequence ID" value="CAF3875368.1"/>
    <property type="molecule type" value="Genomic_DNA"/>
</dbReference>
<dbReference type="InterPro" id="IPR015883">
    <property type="entry name" value="Glyco_hydro_20_cat"/>
</dbReference>
<proteinExistence type="inferred from homology"/>
<evidence type="ECO:0000256" key="2">
    <source>
        <dbReference type="ARBA" id="ARBA00006285"/>
    </source>
</evidence>
<dbReference type="Proteomes" id="UP000663842">
    <property type="component" value="Unassembled WGS sequence"/>
</dbReference>
<gene>
    <name evidence="9" type="ORF">OVN521_LOCUS45</name>
    <name evidence="10" type="ORF">UXM345_LOCUS9170</name>
    <name evidence="8" type="ORF">WKI299_LOCUS21141</name>
    <name evidence="7" type="ORF">XDN619_LOCUS17364</name>
</gene>
<keyword evidence="12" id="KW-1185">Reference proteome</keyword>
<keyword evidence="4" id="KW-0378">Hydrolase</keyword>
<comment type="caution">
    <text evidence="8">The sequence shown here is derived from an EMBL/GenBank/DDBJ whole genome shotgun (WGS) entry which is preliminary data.</text>
</comment>
<evidence type="ECO:0000313" key="9">
    <source>
        <dbReference type="EMBL" id="CAF3732053.1"/>
    </source>
</evidence>
<keyword evidence="5" id="KW-0812">Transmembrane</keyword>
<evidence type="ECO:0000256" key="3">
    <source>
        <dbReference type="ARBA" id="ARBA00012663"/>
    </source>
</evidence>
<dbReference type="GO" id="GO:0004563">
    <property type="term" value="F:beta-N-acetylhexosaminidase activity"/>
    <property type="evidence" value="ECO:0007669"/>
    <property type="project" value="UniProtKB-EC"/>
</dbReference>
<dbReference type="Gene3D" id="3.20.20.80">
    <property type="entry name" value="Glycosidases"/>
    <property type="match status" value="1"/>
</dbReference>
<comment type="catalytic activity">
    <reaction evidence="1">
        <text>Hydrolysis of terminal non-reducing N-acetyl-D-hexosamine residues in N-acetyl-beta-D-hexosaminides.</text>
        <dbReference type="EC" id="3.2.1.52"/>
    </reaction>
</comment>
<protein>
    <recommendedName>
        <fullName evidence="3">beta-N-acetylhexosaminidase</fullName>
        <ecNumber evidence="3">3.2.1.52</ecNumber>
    </recommendedName>
</protein>
<dbReference type="Pfam" id="PF00728">
    <property type="entry name" value="Glyco_hydro_20"/>
    <property type="match status" value="1"/>
</dbReference>
<dbReference type="PANTHER" id="PTHR21040:SF8">
    <property type="entry name" value="BCDNA.GH04120"/>
    <property type="match status" value="1"/>
</dbReference>
<feature type="transmembrane region" description="Helical" evidence="5">
    <location>
        <begin position="12"/>
        <end position="30"/>
    </location>
</feature>
<evidence type="ECO:0000313" key="12">
    <source>
        <dbReference type="Proteomes" id="UP000663866"/>
    </source>
</evidence>
<dbReference type="AlphaFoldDB" id="A0A816U789"/>
<sequence>MCSRRYLRRSFIAALALPVALLGLFVIYQHRTALFPEKLSQEYHHHHHDHHNENGADISNQIIGKYSKEPIFHIKRLTTNGYSTSKLYVNNAEQVKDSPQLFQYAPRLNAFNNDRQLQIVNPLQPILPLQYQTPVLNVIDTKRLERFVHLDLKGAAPKVVYYEKLFPYLKELGANGLLIEYEDMFPFTDNLSILRHGFSYSKSDIEKILKLAEQNNLKVMPLLQVYGHLEYVLKLKEFMHLREDKRYPQVITPCLEESYKLLFEMIDQLLLQHPSISYLHIGCDEVYYRLVHPQCANLHFRDEADLFIR</sequence>
<evidence type="ECO:0000256" key="5">
    <source>
        <dbReference type="SAM" id="Phobius"/>
    </source>
</evidence>
<evidence type="ECO:0000313" key="8">
    <source>
        <dbReference type="EMBL" id="CAF2104918.1"/>
    </source>
</evidence>
<dbReference type="EMBL" id="CAJNRG010007364">
    <property type="protein sequence ID" value="CAF2094332.1"/>
    <property type="molecule type" value="Genomic_DNA"/>
</dbReference>
<keyword evidence="5" id="KW-0472">Membrane</keyword>
<comment type="similarity">
    <text evidence="2">Belongs to the glycosyl hydrolase 20 family.</text>
</comment>
<dbReference type="InterPro" id="IPR038901">
    <property type="entry name" value="HEXDC-like"/>
</dbReference>
<dbReference type="InterPro" id="IPR017853">
    <property type="entry name" value="GH"/>
</dbReference>
<evidence type="ECO:0000313" key="10">
    <source>
        <dbReference type="EMBL" id="CAF3875368.1"/>
    </source>
</evidence>
<organism evidence="8 11">
    <name type="scientific">Rotaria magnacalcarata</name>
    <dbReference type="NCBI Taxonomy" id="392030"/>
    <lineage>
        <taxon>Eukaryota</taxon>
        <taxon>Metazoa</taxon>
        <taxon>Spiralia</taxon>
        <taxon>Gnathifera</taxon>
        <taxon>Rotifera</taxon>
        <taxon>Eurotatoria</taxon>
        <taxon>Bdelloidea</taxon>
        <taxon>Philodinida</taxon>
        <taxon>Philodinidae</taxon>
        <taxon>Rotaria</taxon>
    </lineage>
</organism>
<reference evidence="8" key="1">
    <citation type="submission" date="2021-02" db="EMBL/GenBank/DDBJ databases">
        <authorList>
            <person name="Nowell W R."/>
        </authorList>
    </citation>
    <scope>NUCLEOTIDE SEQUENCE</scope>
</reference>
<evidence type="ECO:0000313" key="7">
    <source>
        <dbReference type="EMBL" id="CAF2094332.1"/>
    </source>
</evidence>
<dbReference type="Proteomes" id="UP000663887">
    <property type="component" value="Unassembled WGS sequence"/>
</dbReference>
<keyword evidence="5" id="KW-1133">Transmembrane helix</keyword>
<dbReference type="GO" id="GO:0005975">
    <property type="term" value="P:carbohydrate metabolic process"/>
    <property type="evidence" value="ECO:0007669"/>
    <property type="project" value="InterPro"/>
</dbReference>
<dbReference type="Proteomes" id="UP000663856">
    <property type="component" value="Unassembled WGS sequence"/>
</dbReference>
<evidence type="ECO:0000256" key="1">
    <source>
        <dbReference type="ARBA" id="ARBA00001231"/>
    </source>
</evidence>
<evidence type="ECO:0000259" key="6">
    <source>
        <dbReference type="Pfam" id="PF00728"/>
    </source>
</evidence>
<dbReference type="EMBL" id="CAJOBG010000002">
    <property type="protein sequence ID" value="CAF3732053.1"/>
    <property type="molecule type" value="Genomic_DNA"/>
</dbReference>
<name>A0A816U789_9BILA</name>
<dbReference type="PANTHER" id="PTHR21040">
    <property type="entry name" value="BCDNA.GH04120"/>
    <property type="match status" value="1"/>
</dbReference>
<dbReference type="SUPFAM" id="SSF51445">
    <property type="entry name" value="(Trans)glycosidases"/>
    <property type="match status" value="1"/>
</dbReference>
<feature type="domain" description="Glycoside hydrolase family 20 catalytic" evidence="6">
    <location>
        <begin position="196"/>
        <end position="287"/>
    </location>
</feature>
<evidence type="ECO:0000313" key="11">
    <source>
        <dbReference type="Proteomes" id="UP000663856"/>
    </source>
</evidence>
<dbReference type="EC" id="3.2.1.52" evidence="3"/>